<dbReference type="PROSITE" id="PS00760">
    <property type="entry name" value="SPASE_I_2"/>
    <property type="match status" value="1"/>
</dbReference>
<protein>
    <recommendedName>
        <fullName evidence="4 7">Signal peptidase I</fullName>
        <ecNumber evidence="3 7">3.4.21.89</ecNumber>
    </recommendedName>
</protein>
<dbReference type="PANTHER" id="PTHR43390:SF1">
    <property type="entry name" value="CHLOROPLAST PROCESSING PEPTIDASE"/>
    <property type="match status" value="1"/>
</dbReference>
<keyword evidence="5 7" id="KW-0645">Protease</keyword>
<dbReference type="Pfam" id="PF10502">
    <property type="entry name" value="Peptidase_S26"/>
    <property type="match status" value="1"/>
</dbReference>
<dbReference type="PROSITE" id="PS00501">
    <property type="entry name" value="SPASE_I_1"/>
    <property type="match status" value="1"/>
</dbReference>
<dbReference type="RefSeq" id="WP_377381288.1">
    <property type="nucleotide sequence ID" value="NZ_JBHSSW010000066.1"/>
</dbReference>
<dbReference type="GO" id="GO:0009003">
    <property type="term" value="F:signal peptidase activity"/>
    <property type="evidence" value="ECO:0007669"/>
    <property type="project" value="UniProtKB-EC"/>
</dbReference>
<sequence length="277" mass="31295">MSKSESEHKSGADKLLHEVKELLVTIAIFLPIWFVVYFVAFELRSIPSESMVPTLQVGDRVAVSKFAYGYSKHSVPLGLGKYLPLGDGRVFGSQPERGDVIVFKHPHLDRVMIKRLIGLPGDRIEVRDNRIFLNGEVLPQEPMRRVVYAEARQNIRTQSDELVETMPNGKSYLVHDILSRPNRSTPVFEVPEGHYFFMGDNRDNSADSRELIGHCLENSQGVIDQAGCPPRSAYEEPTIGYVPYENLIGRAEIVLFTLNFCGRYETGCPKGRVWKSL</sequence>
<evidence type="ECO:0000256" key="4">
    <source>
        <dbReference type="ARBA" id="ARBA00019232"/>
    </source>
</evidence>
<evidence type="ECO:0000256" key="1">
    <source>
        <dbReference type="ARBA" id="ARBA00000677"/>
    </source>
</evidence>
<dbReference type="InterPro" id="IPR036286">
    <property type="entry name" value="LexA/Signal_pep-like_sf"/>
</dbReference>
<comment type="similarity">
    <text evidence="2 8">Belongs to the peptidase S26 family.</text>
</comment>
<comment type="catalytic activity">
    <reaction evidence="1 7">
        <text>Cleavage of hydrophobic, N-terminal signal or leader sequences from secreted and periplasmic proteins.</text>
        <dbReference type="EC" id="3.4.21.89"/>
    </reaction>
</comment>
<dbReference type="SUPFAM" id="SSF51306">
    <property type="entry name" value="LexA/Signal peptidase"/>
    <property type="match status" value="1"/>
</dbReference>
<keyword evidence="6 7" id="KW-0378">Hydrolase</keyword>
<dbReference type="InterPro" id="IPR019758">
    <property type="entry name" value="Pept_S26A_signal_pept_1_CS"/>
</dbReference>
<keyword evidence="7" id="KW-0472">Membrane</keyword>
<gene>
    <name evidence="10" type="primary">lepB</name>
    <name evidence="10" type="ORF">ACFQDM_17155</name>
</gene>
<dbReference type="EMBL" id="JBHSSW010000066">
    <property type="protein sequence ID" value="MFC6199810.1"/>
    <property type="molecule type" value="Genomic_DNA"/>
</dbReference>
<dbReference type="Gene3D" id="2.10.109.10">
    <property type="entry name" value="Umud Fragment, subunit A"/>
    <property type="match status" value="1"/>
</dbReference>
<reference evidence="11" key="1">
    <citation type="journal article" date="2019" name="Int. J. Syst. Evol. Microbiol.">
        <title>The Global Catalogue of Microorganisms (GCM) 10K type strain sequencing project: providing services to taxonomists for standard genome sequencing and annotation.</title>
        <authorList>
            <consortium name="The Broad Institute Genomics Platform"/>
            <consortium name="The Broad Institute Genome Sequencing Center for Infectious Disease"/>
            <person name="Wu L."/>
            <person name="Ma J."/>
        </authorList>
    </citation>
    <scope>NUCLEOTIDE SEQUENCE [LARGE SCALE GENOMIC DNA]</scope>
    <source>
        <strain evidence="11">CGMCC-1.15741</strain>
    </source>
</reference>
<evidence type="ECO:0000313" key="10">
    <source>
        <dbReference type="EMBL" id="MFC6199810.1"/>
    </source>
</evidence>
<dbReference type="InterPro" id="IPR019533">
    <property type="entry name" value="Peptidase_S26"/>
</dbReference>
<comment type="subcellular location">
    <subcellularLocation>
        <location evidence="8">Membrane</location>
        <topology evidence="8">Single-pass type II membrane protein</topology>
    </subcellularLocation>
</comment>
<evidence type="ECO:0000256" key="3">
    <source>
        <dbReference type="ARBA" id="ARBA00013208"/>
    </source>
</evidence>
<evidence type="ECO:0000256" key="7">
    <source>
        <dbReference type="RuleBase" id="RU003993"/>
    </source>
</evidence>
<feature type="transmembrane region" description="Helical" evidence="7">
    <location>
        <begin position="21"/>
        <end position="41"/>
    </location>
</feature>
<keyword evidence="7" id="KW-0812">Transmembrane</keyword>
<proteinExistence type="inferred from homology"/>
<evidence type="ECO:0000256" key="5">
    <source>
        <dbReference type="ARBA" id="ARBA00022670"/>
    </source>
</evidence>
<dbReference type="PROSITE" id="PS00761">
    <property type="entry name" value="SPASE_I_3"/>
    <property type="match status" value="1"/>
</dbReference>
<feature type="domain" description="Peptidase S26" evidence="9">
    <location>
        <begin position="20"/>
        <end position="255"/>
    </location>
</feature>
<evidence type="ECO:0000313" key="11">
    <source>
        <dbReference type="Proteomes" id="UP001596303"/>
    </source>
</evidence>
<dbReference type="NCBIfam" id="TIGR02227">
    <property type="entry name" value="sigpep_I_bact"/>
    <property type="match status" value="1"/>
</dbReference>
<evidence type="ECO:0000256" key="2">
    <source>
        <dbReference type="ARBA" id="ARBA00009370"/>
    </source>
</evidence>
<dbReference type="PANTHER" id="PTHR43390">
    <property type="entry name" value="SIGNAL PEPTIDASE I"/>
    <property type="match status" value="1"/>
</dbReference>
<dbReference type="PRINTS" id="PR00727">
    <property type="entry name" value="LEADERPTASE"/>
</dbReference>
<dbReference type="CDD" id="cd06530">
    <property type="entry name" value="S26_SPase_I"/>
    <property type="match status" value="1"/>
</dbReference>
<dbReference type="EC" id="3.4.21.89" evidence="3 7"/>
<comment type="caution">
    <text evidence="10">The sequence shown here is derived from an EMBL/GenBank/DDBJ whole genome shotgun (WGS) entry which is preliminary data.</text>
</comment>
<dbReference type="InterPro" id="IPR000223">
    <property type="entry name" value="Pept_S26A_signal_pept_1"/>
</dbReference>
<evidence type="ECO:0000256" key="6">
    <source>
        <dbReference type="ARBA" id="ARBA00022801"/>
    </source>
</evidence>
<dbReference type="InterPro" id="IPR019757">
    <property type="entry name" value="Pept_S26A_signal_pept_1_Lys-AS"/>
</dbReference>
<organism evidence="10 11">
    <name type="scientific">Ponticaulis profundi</name>
    <dbReference type="NCBI Taxonomy" id="2665222"/>
    <lineage>
        <taxon>Bacteria</taxon>
        <taxon>Pseudomonadati</taxon>
        <taxon>Pseudomonadota</taxon>
        <taxon>Alphaproteobacteria</taxon>
        <taxon>Hyphomonadales</taxon>
        <taxon>Hyphomonadaceae</taxon>
        <taxon>Ponticaulis</taxon>
    </lineage>
</organism>
<name>A0ABW1SDX2_9PROT</name>
<accession>A0ABW1SDX2</accession>
<keyword evidence="11" id="KW-1185">Reference proteome</keyword>
<evidence type="ECO:0000259" key="9">
    <source>
        <dbReference type="Pfam" id="PF10502"/>
    </source>
</evidence>
<evidence type="ECO:0000256" key="8">
    <source>
        <dbReference type="RuleBase" id="RU362042"/>
    </source>
</evidence>
<dbReference type="Proteomes" id="UP001596303">
    <property type="component" value="Unassembled WGS sequence"/>
</dbReference>
<dbReference type="InterPro" id="IPR019756">
    <property type="entry name" value="Pept_S26A_signal_pept_1_Ser-AS"/>
</dbReference>
<keyword evidence="7" id="KW-1133">Transmembrane helix</keyword>